<dbReference type="Proteomes" id="UP000059074">
    <property type="component" value="Unassembled WGS sequence"/>
</dbReference>
<sequence>MRLPDLPGVVRRRRNAGASNRRGDWTKYLPLWLLIAD</sequence>
<comment type="caution">
    <text evidence="1">The sequence shown here is derived from an EMBL/GenBank/DDBJ whole genome shotgun (WGS) entry which is preliminary data.</text>
</comment>
<dbReference type="EMBL" id="LMTR01000078">
    <property type="protein sequence ID" value="KWT65536.1"/>
    <property type="molecule type" value="Genomic_DNA"/>
</dbReference>
<dbReference type="PATRIC" id="fig|121290.4.peg.64"/>
<gene>
    <name evidence="1" type="ORF">APY04_2774</name>
</gene>
<name>A0A109BB68_HYPSL</name>
<evidence type="ECO:0000313" key="1">
    <source>
        <dbReference type="EMBL" id="KWT65536.1"/>
    </source>
</evidence>
<dbReference type="AlphaFoldDB" id="A0A109BB68"/>
<keyword evidence="2" id="KW-1185">Reference proteome</keyword>
<accession>A0A109BB68</accession>
<protein>
    <submittedName>
        <fullName evidence="1">Uncharacterized protein</fullName>
    </submittedName>
</protein>
<reference evidence="1 2" key="1">
    <citation type="submission" date="2015-10" db="EMBL/GenBank/DDBJ databases">
        <title>Transcriptomic analysis of a linuron degrading triple-species bacterial consortium.</title>
        <authorList>
            <person name="Albers P."/>
        </authorList>
    </citation>
    <scope>NUCLEOTIDE SEQUENCE [LARGE SCALE GENOMIC DNA]</scope>
    <source>
        <strain evidence="1 2">WDL6</strain>
    </source>
</reference>
<organism evidence="1 2">
    <name type="scientific">Hyphomicrobium sulfonivorans</name>
    <dbReference type="NCBI Taxonomy" id="121290"/>
    <lineage>
        <taxon>Bacteria</taxon>
        <taxon>Pseudomonadati</taxon>
        <taxon>Pseudomonadota</taxon>
        <taxon>Alphaproteobacteria</taxon>
        <taxon>Hyphomicrobiales</taxon>
        <taxon>Hyphomicrobiaceae</taxon>
        <taxon>Hyphomicrobium</taxon>
    </lineage>
</organism>
<evidence type="ECO:0000313" key="2">
    <source>
        <dbReference type="Proteomes" id="UP000059074"/>
    </source>
</evidence>
<proteinExistence type="predicted"/>